<dbReference type="EMBL" id="JAVMIP010000005">
    <property type="protein sequence ID" value="MDS3860622.1"/>
    <property type="molecule type" value="Genomic_DNA"/>
</dbReference>
<evidence type="ECO:0000313" key="2">
    <source>
        <dbReference type="Proteomes" id="UP001268256"/>
    </source>
</evidence>
<reference evidence="2" key="1">
    <citation type="submission" date="2023-07" db="EMBL/GenBank/DDBJ databases">
        <authorList>
            <person name="Luz R."/>
            <person name="Cordeiro R."/>
            <person name="Fonseca A."/>
            <person name="Goncalves V."/>
        </authorList>
    </citation>
    <scope>NUCLEOTIDE SEQUENCE [LARGE SCALE GENOMIC DNA]</scope>
    <source>
        <strain evidence="2">BACA0444</strain>
    </source>
</reference>
<dbReference type="AlphaFoldDB" id="A0AAE4JZB1"/>
<gene>
    <name evidence="1" type="ORF">RIF25_07335</name>
</gene>
<comment type="caution">
    <text evidence="1">The sequence shown here is derived from an EMBL/GenBank/DDBJ whole genome shotgun (WGS) entry which is preliminary data.</text>
</comment>
<dbReference type="Proteomes" id="UP001268256">
    <property type="component" value="Unassembled WGS sequence"/>
</dbReference>
<keyword evidence="2" id="KW-1185">Reference proteome</keyword>
<accession>A0AAE4JZB1</accession>
<organism evidence="1 2">
    <name type="scientific">Pseudocalidococcus azoricus BACA0444</name>
    <dbReference type="NCBI Taxonomy" id="2918990"/>
    <lineage>
        <taxon>Bacteria</taxon>
        <taxon>Bacillati</taxon>
        <taxon>Cyanobacteriota</taxon>
        <taxon>Cyanophyceae</taxon>
        <taxon>Acaryochloridales</taxon>
        <taxon>Thermosynechococcaceae</taxon>
        <taxon>Pseudocalidococcus</taxon>
        <taxon>Pseudocalidococcus azoricus</taxon>
    </lineage>
</organism>
<sequence length="197" mass="20619">MAECLLAVAVTGILLAGLAPPLFILQATRVQNARIEQAVTIAQGEIDDIGVKIALGKAQFTSESAFTAVLPPVSTASSLNSQAPPTTTQTCSIMPTSATVGCIRTLGSQEYVVQQFRTAGTATRDFSNFNMQVRVYSRRIFQTGGVGAATTNPGTPMKATFTAYPDASGRPLVTLTTTQIQGSYCNDSSSSTACLLQ</sequence>
<evidence type="ECO:0000313" key="1">
    <source>
        <dbReference type="EMBL" id="MDS3860622.1"/>
    </source>
</evidence>
<proteinExistence type="predicted"/>
<protein>
    <submittedName>
        <fullName evidence="1">Uncharacterized protein</fullName>
    </submittedName>
</protein>
<name>A0AAE4JZB1_9CYAN</name>